<feature type="compositionally biased region" description="Basic and acidic residues" evidence="4">
    <location>
        <begin position="1232"/>
        <end position="1248"/>
    </location>
</feature>
<feature type="region of interest" description="Disordered" evidence="4">
    <location>
        <begin position="334"/>
        <end position="451"/>
    </location>
</feature>
<evidence type="ECO:0000313" key="6">
    <source>
        <dbReference type="RefSeq" id="XP_045560338.1"/>
    </source>
</evidence>
<feature type="compositionally biased region" description="Polar residues" evidence="4">
    <location>
        <begin position="751"/>
        <end position="763"/>
    </location>
</feature>
<name>A0ABM3DNG0_SALSA</name>
<accession>A0ABM3DNG0</accession>
<feature type="coiled-coil region" evidence="3">
    <location>
        <begin position="137"/>
        <end position="259"/>
    </location>
</feature>
<feature type="compositionally biased region" description="Basic and acidic residues" evidence="4">
    <location>
        <begin position="90"/>
        <end position="102"/>
    </location>
</feature>
<feature type="compositionally biased region" description="Basic and acidic residues" evidence="4">
    <location>
        <begin position="829"/>
        <end position="841"/>
    </location>
</feature>
<feature type="compositionally biased region" description="Polar residues" evidence="4">
    <location>
        <begin position="567"/>
        <end position="577"/>
    </location>
</feature>
<feature type="compositionally biased region" description="Polar residues" evidence="4">
    <location>
        <begin position="650"/>
        <end position="659"/>
    </location>
</feature>
<feature type="compositionally biased region" description="Basic and acidic residues" evidence="4">
    <location>
        <begin position="496"/>
        <end position="530"/>
    </location>
</feature>
<feature type="region of interest" description="Disordered" evidence="4">
    <location>
        <begin position="496"/>
        <end position="843"/>
    </location>
</feature>
<feature type="compositionally biased region" description="Basic residues" evidence="4">
    <location>
        <begin position="1346"/>
        <end position="1356"/>
    </location>
</feature>
<feature type="region of interest" description="Disordered" evidence="4">
    <location>
        <begin position="866"/>
        <end position="928"/>
    </location>
</feature>
<feature type="compositionally biased region" description="Polar residues" evidence="4">
    <location>
        <begin position="876"/>
        <end position="904"/>
    </location>
</feature>
<evidence type="ECO:0000256" key="2">
    <source>
        <dbReference type="ARBA" id="ARBA00023054"/>
    </source>
</evidence>
<feature type="compositionally biased region" description="Basic and acidic residues" evidence="4">
    <location>
        <begin position="713"/>
        <end position="741"/>
    </location>
</feature>
<dbReference type="Gene3D" id="1.20.5.4090">
    <property type="match status" value="1"/>
</dbReference>
<organism evidence="5 6">
    <name type="scientific">Salmo salar</name>
    <name type="common">Atlantic salmon</name>
    <dbReference type="NCBI Taxonomy" id="8030"/>
    <lineage>
        <taxon>Eukaryota</taxon>
        <taxon>Metazoa</taxon>
        <taxon>Chordata</taxon>
        <taxon>Craniata</taxon>
        <taxon>Vertebrata</taxon>
        <taxon>Euteleostomi</taxon>
        <taxon>Actinopterygii</taxon>
        <taxon>Neopterygii</taxon>
        <taxon>Teleostei</taxon>
        <taxon>Protacanthopterygii</taxon>
        <taxon>Salmoniformes</taxon>
        <taxon>Salmonidae</taxon>
        <taxon>Salmoninae</taxon>
        <taxon>Salmo</taxon>
    </lineage>
</organism>
<sequence length="1365" mass="150786">MGTQGTGRKRNPNKDRSTAEDDALNLISREAEARLAAKRAARAEAREIRMKELERQQKEEDSERYSRPTQRHTSISDDDERMSVGSRGSVRVEDRDYLEKGSRAASTLSAATLASLGGSSSRRESGETSITGDTETSIREIKEIHELKDQIQDVESKYMQSLKEVKDTLVEVEEKYRKAMVSNAQLDNEKNNLMYQVDTLKDSLMELEELLSESRREYEGKSKDFEREKHAHGVLQFQFNEMKETLKQSEALLTEIRQMRLKQDGFVREISDLQETVEWKDKKIGALERQKEYSDAIRNERDELRDEVVQLKDILKKQGIVLRPDLTANGETLELGTEGSASGDPASQLAQNSQMSPMEGGNSMLGRAQETELGSRGDKVVDPGRSRQQEDTHEEEAQENHLTSPTPCSLVGVSETETSREAQPVSPTLGEEVEGSDVNKDSDNGIPVVEVKSGPVCDSEVLVVVTGPEEEVTVAGEGYEAAGVEGTGQGRVEVASKGEMGIKNDKADEAETKAVKSSDDTKETSSKEPTSEYGAAAEQEKNESSKEDVKCLDSYPLPRETIEDTMKNGTQISQGTDLDTPKSPVESNPESQPEPQKTKKAEALPEITDLQPQAQAGNKKKKGKKKKGETQSDVKQKDHKKSTTEKCVVSMTNGTQISLGTDLDTPKSPVESNPEPQPEPQKTKKAYVLPETTDMQPQSQGGKKKKKGKKKGEKQGDETQGDKMSKTEKDEVSTPTDKEPVEAVGEGVITIETQQHLEGTSSSPDRELQSPEQKAQTIAEEGLNLKEEQLEEDRVEVKSEEPTIEVSLTDQAKSEEVVSKKKKKKMKKDKQPTMESEKSEGEISVLSLESNIGIVDPVDHSKCITSAYNPMEELESTTNTGTQKDESGYTTNPDNFGDCLNSSADPKCPLDSKQSTAGNSNKEEDTIKVSVEEAQTIQDTKEQGNNFHSPIVLRPELKKSVEPEDLIFHDGVTTHPDQANENATQDLKEAGQDKQIGSPEERTNALEHEYTSMALPANVEKCNNSADEKCCSISLDCNCPAAETIRLPEQLVDLPGCLVTDRHLYENNRTETLDAEEASNGGISIETELNDTETRLQDPLKETPVTIDSFREQSHNESGPCTMLAKAEEQDDPIEAKLEGNKVPGPSEQWNDEENENEGQSFDFSDLVSVVPANVFPITSQEEVSQEMRTMLVGYKIEVEPGKAKANKEEEDDKPQDTEGVSMIVAQQSVDGRSDNAPEELRSPEEKAQTIVDGQNVNEEQQLITLEEGVSVTYKQKDIVEEGMSVTVEQQGVEERERQQNATEVEALPVEEGEEAIQYGSQQGRRESSQSTEDSAEGNNEQSRTGLKKGSKKVKGKGKEDCRMS</sequence>
<feature type="coiled-coil region" evidence="3">
    <location>
        <begin position="287"/>
        <end position="314"/>
    </location>
</feature>
<feature type="compositionally biased region" description="Basic and acidic residues" evidence="4">
    <location>
        <begin position="36"/>
        <end position="66"/>
    </location>
</feature>
<feature type="compositionally biased region" description="Basic and acidic residues" evidence="4">
    <location>
        <begin position="628"/>
        <end position="644"/>
    </location>
</feature>
<keyword evidence="2 3" id="KW-0175">Coiled coil</keyword>
<dbReference type="GeneID" id="106581656"/>
<protein>
    <submittedName>
        <fullName evidence="6">Leucine-rich repeat flightless-interacting protein 1 isoform X18</fullName>
    </submittedName>
</protein>
<dbReference type="PANTHER" id="PTHR19212">
    <property type="entry name" value="LEUCINE RICH REPEAT IN FLII INTERACTING PROTEIN"/>
    <property type="match status" value="1"/>
</dbReference>
<dbReference type="RefSeq" id="XP_045560338.1">
    <property type="nucleotide sequence ID" value="XM_045704382.1"/>
</dbReference>
<gene>
    <name evidence="6" type="primary">LOC106581656</name>
</gene>
<comment type="similarity">
    <text evidence="1">Belongs to the LRRFIP family.</text>
</comment>
<dbReference type="InterPro" id="IPR019139">
    <property type="entry name" value="LRRFIP1/2"/>
</dbReference>
<feature type="compositionally biased region" description="Basic and acidic residues" evidence="4">
    <location>
        <begin position="369"/>
        <end position="391"/>
    </location>
</feature>
<evidence type="ECO:0000256" key="4">
    <source>
        <dbReference type="SAM" id="MobiDB-lite"/>
    </source>
</evidence>
<reference evidence="6" key="1">
    <citation type="submission" date="2025-08" db="UniProtKB">
        <authorList>
            <consortium name="RefSeq"/>
        </authorList>
    </citation>
    <scope>IDENTIFICATION</scope>
</reference>
<feature type="region of interest" description="Disordered" evidence="4">
    <location>
        <begin position="36"/>
        <end position="137"/>
    </location>
</feature>
<feature type="compositionally biased region" description="Polar residues" evidence="4">
    <location>
        <begin position="585"/>
        <end position="595"/>
    </location>
</feature>
<feature type="compositionally biased region" description="Basic residues" evidence="4">
    <location>
        <begin position="618"/>
        <end position="627"/>
    </location>
</feature>
<dbReference type="PANTHER" id="PTHR19212:SF5">
    <property type="entry name" value="LEUCINE-RICH REPEAT FLIGHTLESS-INTERACTING PROTEIN 1"/>
    <property type="match status" value="1"/>
</dbReference>
<evidence type="ECO:0000256" key="1">
    <source>
        <dbReference type="ARBA" id="ARBA00008275"/>
    </source>
</evidence>
<feature type="region of interest" description="Disordered" evidence="4">
    <location>
        <begin position="1199"/>
        <end position="1257"/>
    </location>
</feature>
<feature type="region of interest" description="Disordered" evidence="4">
    <location>
        <begin position="1137"/>
        <end position="1159"/>
    </location>
</feature>
<feature type="compositionally biased region" description="Basic residues" evidence="4">
    <location>
        <begin position="702"/>
        <end position="712"/>
    </location>
</feature>
<dbReference type="Proteomes" id="UP001652741">
    <property type="component" value="Chromosome ssa21"/>
</dbReference>
<evidence type="ECO:0000256" key="3">
    <source>
        <dbReference type="SAM" id="Coils"/>
    </source>
</evidence>
<feature type="region of interest" description="Disordered" evidence="4">
    <location>
        <begin position="1282"/>
        <end position="1365"/>
    </location>
</feature>
<keyword evidence="5" id="KW-1185">Reference proteome</keyword>
<dbReference type="Pfam" id="PF09738">
    <property type="entry name" value="LRRFIP"/>
    <property type="match status" value="1"/>
</dbReference>
<feature type="compositionally biased region" description="Basic and acidic residues" evidence="4">
    <location>
        <begin position="538"/>
        <end position="551"/>
    </location>
</feature>
<evidence type="ECO:0000313" key="5">
    <source>
        <dbReference type="Proteomes" id="UP001652741"/>
    </source>
</evidence>
<feature type="region of interest" description="Disordered" evidence="4">
    <location>
        <begin position="1"/>
        <end position="24"/>
    </location>
</feature>
<feature type="compositionally biased region" description="Low complexity" evidence="4">
    <location>
        <begin position="103"/>
        <end position="120"/>
    </location>
</feature>
<feature type="compositionally biased region" description="Basic and acidic residues" evidence="4">
    <location>
        <begin position="1199"/>
        <end position="1208"/>
    </location>
</feature>
<proteinExistence type="inferred from homology"/>